<name>A0A0V0QXI0_PSEPJ</name>
<feature type="region of interest" description="Disordered" evidence="1">
    <location>
        <begin position="428"/>
        <end position="447"/>
    </location>
</feature>
<proteinExistence type="predicted"/>
<dbReference type="InParanoid" id="A0A0V0QXI0"/>
<feature type="region of interest" description="Disordered" evidence="1">
    <location>
        <begin position="531"/>
        <end position="562"/>
    </location>
</feature>
<dbReference type="AlphaFoldDB" id="A0A0V0QXI0"/>
<feature type="region of interest" description="Disordered" evidence="1">
    <location>
        <begin position="226"/>
        <end position="246"/>
    </location>
</feature>
<protein>
    <submittedName>
        <fullName evidence="2">Uncharacterized protein</fullName>
    </submittedName>
</protein>
<evidence type="ECO:0000313" key="2">
    <source>
        <dbReference type="EMBL" id="KRX06781.1"/>
    </source>
</evidence>
<organism evidence="2 3">
    <name type="scientific">Pseudocohnilembus persalinus</name>
    <name type="common">Ciliate</name>
    <dbReference type="NCBI Taxonomy" id="266149"/>
    <lineage>
        <taxon>Eukaryota</taxon>
        <taxon>Sar</taxon>
        <taxon>Alveolata</taxon>
        <taxon>Ciliophora</taxon>
        <taxon>Intramacronucleata</taxon>
        <taxon>Oligohymenophorea</taxon>
        <taxon>Scuticociliatia</taxon>
        <taxon>Philasterida</taxon>
        <taxon>Pseudocohnilembidae</taxon>
        <taxon>Pseudocohnilembus</taxon>
    </lineage>
</organism>
<feature type="compositionally biased region" description="Basic and acidic residues" evidence="1">
    <location>
        <begin position="264"/>
        <end position="273"/>
    </location>
</feature>
<feature type="compositionally biased region" description="Low complexity" evidence="1">
    <location>
        <begin position="236"/>
        <end position="246"/>
    </location>
</feature>
<dbReference type="Proteomes" id="UP000054937">
    <property type="component" value="Unassembled WGS sequence"/>
</dbReference>
<keyword evidence="3" id="KW-1185">Reference proteome</keyword>
<sequence>MVYIKLEYKNKCKKVHIPDDNMTFEMVQDKMAQAFDLSSSFQDDQKLYQQPQFSGQKSKIKKFSLVLSEGDEEDKNKLENSAEIVDLESEDLMNVFARGIEDLLQEINGTMKNMLEKMNQKDKNGKQEDYQYKMELDIQQLTTVLQERMFQELQNMSISKHSQSQIKLNEQQIKKKYLEPLEQLNKQTIKIKNSSSEQTPQPKNNLDSKFSQFKNSKLLDNLVDKQEDDKKDESVNQQDNQNQNQQQNFEKQVQNLNDEVDNKSDLQEQKEEQYEFIGQTKSNNEKEEIHNINEQIIEKFKKDHLKEIEQKEQELSQRLEEIEKSVRYENSNQNTFNQSTRLIEQSMKLFGLNNLGKNTVNQKKKQQKNIISETDEIMNFINEQSSEQLKQIERFDNQNIVITVNQVNNSRVNQQQDKKYNEDENLEKMNDINNNGNDQCNKNSGSNLLKVDQQKSDEVISISSQLKISKLSQNNKYSSYHDEDIENLSLDGDFDQENQDIYPNSESDIENQQNDLQFDDNGKLSENNKKITLRDQQNIINQKYPQDESRNQKQDDDDDDKEFFNQIEVKMSKRISTK</sequence>
<evidence type="ECO:0000313" key="3">
    <source>
        <dbReference type="Proteomes" id="UP000054937"/>
    </source>
</evidence>
<feature type="compositionally biased region" description="Basic and acidic residues" evidence="1">
    <location>
        <begin position="545"/>
        <end position="554"/>
    </location>
</feature>
<evidence type="ECO:0000256" key="1">
    <source>
        <dbReference type="SAM" id="MobiDB-lite"/>
    </source>
</evidence>
<feature type="compositionally biased region" description="Polar residues" evidence="1">
    <location>
        <begin position="534"/>
        <end position="544"/>
    </location>
</feature>
<feature type="compositionally biased region" description="Low complexity" evidence="1">
    <location>
        <begin position="431"/>
        <end position="443"/>
    </location>
</feature>
<dbReference type="OMA" id="FTKSWED"/>
<reference evidence="2 3" key="1">
    <citation type="journal article" date="2015" name="Sci. Rep.">
        <title>Genome of the facultative scuticociliatosis pathogen Pseudocohnilembus persalinus provides insight into its virulence through horizontal gene transfer.</title>
        <authorList>
            <person name="Xiong J."/>
            <person name="Wang G."/>
            <person name="Cheng J."/>
            <person name="Tian M."/>
            <person name="Pan X."/>
            <person name="Warren A."/>
            <person name="Jiang C."/>
            <person name="Yuan D."/>
            <person name="Miao W."/>
        </authorList>
    </citation>
    <scope>NUCLEOTIDE SEQUENCE [LARGE SCALE GENOMIC DNA]</scope>
    <source>
        <strain evidence="2">36N120E</strain>
    </source>
</reference>
<gene>
    <name evidence="2" type="ORF">PPERSA_09183</name>
</gene>
<feature type="region of interest" description="Disordered" evidence="1">
    <location>
        <begin position="191"/>
        <end position="212"/>
    </location>
</feature>
<comment type="caution">
    <text evidence="2">The sequence shown here is derived from an EMBL/GenBank/DDBJ whole genome shotgun (WGS) entry which is preliminary data.</text>
</comment>
<feature type="region of interest" description="Disordered" evidence="1">
    <location>
        <begin position="264"/>
        <end position="287"/>
    </location>
</feature>
<dbReference type="EMBL" id="LDAU01000092">
    <property type="protein sequence ID" value="KRX06781.1"/>
    <property type="molecule type" value="Genomic_DNA"/>
</dbReference>
<accession>A0A0V0QXI0</accession>